<feature type="transmembrane region" description="Helical" evidence="1">
    <location>
        <begin position="27"/>
        <end position="50"/>
    </location>
</feature>
<evidence type="ECO:0000256" key="1">
    <source>
        <dbReference type="SAM" id="Phobius"/>
    </source>
</evidence>
<sequence length="127" mass="14779">MMFLLPLFAWLLQGMFRKAKFPYMWHFVHAIHLNTVFLILIPIPLVPVLTSDTFMESFKGNMPMYTLLIFVTGMFVYTYISLHTVYRRGWIRTFVKTTVFLAVFTFISLAIAAVLLIMLLSSLSETL</sequence>
<protein>
    <submittedName>
        <fullName evidence="2">Uncharacterized protein</fullName>
    </submittedName>
</protein>
<dbReference type="EMBL" id="DYWE01000059">
    <property type="protein sequence ID" value="HJF81122.1"/>
    <property type="molecule type" value="Genomic_DNA"/>
</dbReference>
<accession>A0A921HHZ8</accession>
<reference evidence="2" key="2">
    <citation type="submission" date="2021-09" db="EMBL/GenBank/DDBJ databases">
        <authorList>
            <person name="Gilroy R."/>
        </authorList>
    </citation>
    <scope>NUCLEOTIDE SEQUENCE</scope>
    <source>
        <strain evidence="2">9794</strain>
    </source>
</reference>
<keyword evidence="1" id="KW-0472">Membrane</keyword>
<feature type="transmembrane region" description="Helical" evidence="1">
    <location>
        <begin position="62"/>
        <end position="80"/>
    </location>
</feature>
<evidence type="ECO:0000313" key="3">
    <source>
        <dbReference type="Proteomes" id="UP000722357"/>
    </source>
</evidence>
<dbReference type="Proteomes" id="UP000722357">
    <property type="component" value="Unassembled WGS sequence"/>
</dbReference>
<dbReference type="AlphaFoldDB" id="A0A921HHZ8"/>
<organism evidence="2 3">
    <name type="scientific">Phocaeicola plebeius</name>
    <dbReference type="NCBI Taxonomy" id="310297"/>
    <lineage>
        <taxon>Bacteria</taxon>
        <taxon>Pseudomonadati</taxon>
        <taxon>Bacteroidota</taxon>
        <taxon>Bacteroidia</taxon>
        <taxon>Bacteroidales</taxon>
        <taxon>Bacteroidaceae</taxon>
        <taxon>Phocaeicola</taxon>
    </lineage>
</organism>
<feature type="transmembrane region" description="Helical" evidence="1">
    <location>
        <begin position="100"/>
        <end position="120"/>
    </location>
</feature>
<name>A0A921HHZ8_9BACT</name>
<proteinExistence type="predicted"/>
<gene>
    <name evidence="2" type="ORF">K8V40_05645</name>
</gene>
<dbReference type="RefSeq" id="WP_304261387.1">
    <property type="nucleotide sequence ID" value="NZ_DYWE01000059.1"/>
</dbReference>
<reference evidence="2" key="1">
    <citation type="journal article" date="2021" name="PeerJ">
        <title>Extensive microbial diversity within the chicken gut microbiome revealed by metagenomics and culture.</title>
        <authorList>
            <person name="Gilroy R."/>
            <person name="Ravi A."/>
            <person name="Getino M."/>
            <person name="Pursley I."/>
            <person name="Horton D.L."/>
            <person name="Alikhan N.F."/>
            <person name="Baker D."/>
            <person name="Gharbi K."/>
            <person name="Hall N."/>
            <person name="Watson M."/>
            <person name="Adriaenssens E.M."/>
            <person name="Foster-Nyarko E."/>
            <person name="Jarju S."/>
            <person name="Secka A."/>
            <person name="Antonio M."/>
            <person name="Oren A."/>
            <person name="Chaudhuri R.R."/>
            <person name="La Ragione R."/>
            <person name="Hildebrand F."/>
            <person name="Pallen M.J."/>
        </authorList>
    </citation>
    <scope>NUCLEOTIDE SEQUENCE</scope>
    <source>
        <strain evidence="2">9794</strain>
    </source>
</reference>
<evidence type="ECO:0000313" key="2">
    <source>
        <dbReference type="EMBL" id="HJF81122.1"/>
    </source>
</evidence>
<comment type="caution">
    <text evidence="2">The sequence shown here is derived from an EMBL/GenBank/DDBJ whole genome shotgun (WGS) entry which is preliminary data.</text>
</comment>
<keyword evidence="1" id="KW-1133">Transmembrane helix</keyword>
<keyword evidence="1" id="KW-0812">Transmembrane</keyword>